<keyword evidence="2" id="KW-0662">Pyridine nucleotide biosynthesis</keyword>
<name>A0ABP9BBC6_9MICC</name>
<comment type="caution">
    <text evidence="9">The sequence shown here is derived from an EMBL/GenBank/DDBJ whole genome shotgun (WGS) entry which is preliminary data.</text>
</comment>
<evidence type="ECO:0000256" key="4">
    <source>
        <dbReference type="ARBA" id="ARBA00022801"/>
    </source>
</evidence>
<evidence type="ECO:0000256" key="5">
    <source>
        <dbReference type="ARBA" id="ARBA00037900"/>
    </source>
</evidence>
<evidence type="ECO:0000259" key="8">
    <source>
        <dbReference type="Pfam" id="PF00857"/>
    </source>
</evidence>
<evidence type="ECO:0000256" key="7">
    <source>
        <dbReference type="ARBA" id="ARBA00043224"/>
    </source>
</evidence>
<dbReference type="Gene3D" id="3.40.50.850">
    <property type="entry name" value="Isochorismatase-like"/>
    <property type="match status" value="1"/>
</dbReference>
<evidence type="ECO:0000313" key="9">
    <source>
        <dbReference type="EMBL" id="GAA4791807.1"/>
    </source>
</evidence>
<dbReference type="Proteomes" id="UP001500187">
    <property type="component" value="Unassembled WGS sequence"/>
</dbReference>
<gene>
    <name evidence="9" type="ORF">GCM10023352_07580</name>
</gene>
<evidence type="ECO:0000256" key="6">
    <source>
        <dbReference type="ARBA" id="ARBA00039017"/>
    </source>
</evidence>
<proteinExistence type="inferred from homology"/>
<sequence length="208" mass="22631">MPKALIIVDVQNDFCEGGSLATERGAEVAALISEYVETRHSDYEAIVATLDWHVNPGDHFSDTPDYKTSWPRHCVAESRGADTHENLDTDYIEAFFRKGAFEAAYSGFEGLLAPENSVMTGEREAGAAVEDETPKLSLDDWLQEHEITDVDVVGIATDFCVKATALDAVDAGYETRVLLDLTAPVSEEGQDDAVDELEDAGVTVTEVL</sequence>
<organism evidence="9 10">
    <name type="scientific">Rothia endophytica</name>
    <dbReference type="NCBI Taxonomy" id="1324766"/>
    <lineage>
        <taxon>Bacteria</taxon>
        <taxon>Bacillati</taxon>
        <taxon>Actinomycetota</taxon>
        <taxon>Actinomycetes</taxon>
        <taxon>Micrococcales</taxon>
        <taxon>Micrococcaceae</taxon>
        <taxon>Rothia</taxon>
    </lineage>
</organism>
<protein>
    <recommendedName>
        <fullName evidence="6">nicotinamidase</fullName>
        <ecNumber evidence="6">3.5.1.19</ecNumber>
    </recommendedName>
    <alternativeName>
        <fullName evidence="7">Nicotinamide deamidase</fullName>
    </alternativeName>
</protein>
<dbReference type="InterPro" id="IPR000868">
    <property type="entry name" value="Isochorismatase-like_dom"/>
</dbReference>
<keyword evidence="4" id="KW-0378">Hydrolase</keyword>
<evidence type="ECO:0000256" key="3">
    <source>
        <dbReference type="ARBA" id="ARBA00022723"/>
    </source>
</evidence>
<accession>A0ABP9BBC6</accession>
<dbReference type="Pfam" id="PF00857">
    <property type="entry name" value="Isochorismatase"/>
    <property type="match status" value="2"/>
</dbReference>
<comment type="similarity">
    <text evidence="1">Belongs to the isochorismatase family.</text>
</comment>
<dbReference type="InterPro" id="IPR036380">
    <property type="entry name" value="Isochorismatase-like_sf"/>
</dbReference>
<dbReference type="EMBL" id="BAABKP010000001">
    <property type="protein sequence ID" value="GAA4791807.1"/>
    <property type="molecule type" value="Genomic_DNA"/>
</dbReference>
<feature type="domain" description="Isochorismatase-like" evidence="8">
    <location>
        <begin position="137"/>
        <end position="206"/>
    </location>
</feature>
<comment type="pathway">
    <text evidence="5">Cofactor biosynthesis; nicotinate biosynthesis; nicotinate from nicotinamide: step 1/1.</text>
</comment>
<dbReference type="RefSeq" id="WP_251378992.1">
    <property type="nucleotide sequence ID" value="NZ_BAABKP010000001.1"/>
</dbReference>
<keyword evidence="3" id="KW-0479">Metal-binding</keyword>
<dbReference type="PANTHER" id="PTHR11080:SF2">
    <property type="entry name" value="LD05707P"/>
    <property type="match status" value="1"/>
</dbReference>
<reference evidence="10" key="1">
    <citation type="journal article" date="2019" name="Int. J. Syst. Evol. Microbiol.">
        <title>The Global Catalogue of Microorganisms (GCM) 10K type strain sequencing project: providing services to taxonomists for standard genome sequencing and annotation.</title>
        <authorList>
            <consortium name="The Broad Institute Genomics Platform"/>
            <consortium name="The Broad Institute Genome Sequencing Center for Infectious Disease"/>
            <person name="Wu L."/>
            <person name="Ma J."/>
        </authorList>
    </citation>
    <scope>NUCLEOTIDE SEQUENCE [LARGE SCALE GENOMIC DNA]</scope>
    <source>
        <strain evidence="10">JCM 18541</strain>
    </source>
</reference>
<evidence type="ECO:0000256" key="2">
    <source>
        <dbReference type="ARBA" id="ARBA00022642"/>
    </source>
</evidence>
<feature type="domain" description="Isochorismatase-like" evidence="8">
    <location>
        <begin position="4"/>
        <end position="110"/>
    </location>
</feature>
<dbReference type="EC" id="3.5.1.19" evidence="6"/>
<dbReference type="PANTHER" id="PTHR11080">
    <property type="entry name" value="PYRAZINAMIDASE/NICOTINAMIDASE"/>
    <property type="match status" value="1"/>
</dbReference>
<evidence type="ECO:0000313" key="10">
    <source>
        <dbReference type="Proteomes" id="UP001500187"/>
    </source>
</evidence>
<evidence type="ECO:0000256" key="1">
    <source>
        <dbReference type="ARBA" id="ARBA00006336"/>
    </source>
</evidence>
<dbReference type="SUPFAM" id="SSF52499">
    <property type="entry name" value="Isochorismatase-like hydrolases"/>
    <property type="match status" value="1"/>
</dbReference>
<dbReference type="InterPro" id="IPR052347">
    <property type="entry name" value="Isochorismatase_Nicotinamidase"/>
</dbReference>
<keyword evidence="10" id="KW-1185">Reference proteome</keyword>